<sequence>MYSKSLTTSTKPIITRKSPHRLLIQIKRNSRKRSPSKDDQGDSDPMMKTQKRKERNRLSAKKSRDKRKMYVSQIEREVGELRHERARLINLVNTLNEEVERYRKQSSVDLFFKVLNDKFSIHPTEFVSKLISSTNNEEIVKNGCL</sequence>
<evidence type="ECO:0000256" key="2">
    <source>
        <dbReference type="ARBA" id="ARBA00023015"/>
    </source>
</evidence>
<evidence type="ECO:0000313" key="9">
    <source>
        <dbReference type="EMBL" id="KAJ6238241.1"/>
    </source>
</evidence>
<dbReference type="AlphaFoldDB" id="A0AAV7Z6K8"/>
<dbReference type="PANTHER" id="PTHR19304">
    <property type="entry name" value="CYCLIC-AMP RESPONSE ELEMENT BINDING PROTEIN"/>
    <property type="match status" value="1"/>
</dbReference>
<dbReference type="EMBL" id="JANTQA010000036">
    <property type="protein sequence ID" value="KAJ3435947.1"/>
    <property type="molecule type" value="Genomic_DNA"/>
</dbReference>
<dbReference type="CDD" id="cd14686">
    <property type="entry name" value="bZIP"/>
    <property type="match status" value="1"/>
</dbReference>
<dbReference type="GO" id="GO:0005634">
    <property type="term" value="C:nucleus"/>
    <property type="evidence" value="ECO:0007669"/>
    <property type="project" value="UniProtKB-SubCell"/>
</dbReference>
<feature type="region of interest" description="Disordered" evidence="6">
    <location>
        <begin position="1"/>
        <end position="68"/>
    </location>
</feature>
<dbReference type="PROSITE" id="PS50217">
    <property type="entry name" value="BZIP"/>
    <property type="match status" value="1"/>
</dbReference>
<comment type="subcellular location">
    <subcellularLocation>
        <location evidence="1">Nucleus</location>
    </subcellularLocation>
</comment>
<gene>
    <name evidence="8" type="ORF">M0812_17989</name>
    <name evidence="9" type="ORF">M0813_26209</name>
</gene>
<evidence type="ECO:0000313" key="10">
    <source>
        <dbReference type="Proteomes" id="UP001146793"/>
    </source>
</evidence>
<feature type="compositionally biased region" description="Polar residues" evidence="6">
    <location>
        <begin position="1"/>
        <end position="12"/>
    </location>
</feature>
<proteinExistence type="predicted"/>
<dbReference type="Proteomes" id="UP001146793">
    <property type="component" value="Unassembled WGS sequence"/>
</dbReference>
<reference evidence="9" key="1">
    <citation type="submission" date="2022-08" db="EMBL/GenBank/DDBJ databases">
        <title>Novel sulfate-reducing endosymbionts in the free-living metamonad Anaeramoeba.</title>
        <authorList>
            <person name="Jerlstrom-Hultqvist J."/>
            <person name="Cepicka I."/>
            <person name="Gallot-Lavallee L."/>
            <person name="Salas-Leiva D."/>
            <person name="Curtis B.A."/>
            <person name="Zahonova K."/>
            <person name="Pipaliya S."/>
            <person name="Dacks J."/>
            <person name="Roger A.J."/>
        </authorList>
    </citation>
    <scope>NUCLEOTIDE SEQUENCE</scope>
    <source>
        <strain evidence="9">Schooner1</strain>
    </source>
</reference>
<dbReference type="SMART" id="SM00338">
    <property type="entry name" value="BRLZ"/>
    <property type="match status" value="1"/>
</dbReference>
<dbReference type="SUPFAM" id="SSF57959">
    <property type="entry name" value="Leucine zipper domain"/>
    <property type="match status" value="1"/>
</dbReference>
<evidence type="ECO:0000256" key="4">
    <source>
        <dbReference type="ARBA" id="ARBA00023242"/>
    </source>
</evidence>
<evidence type="ECO:0000313" key="11">
    <source>
        <dbReference type="Proteomes" id="UP001150062"/>
    </source>
</evidence>
<dbReference type="InterPro" id="IPR046347">
    <property type="entry name" value="bZIP_sf"/>
</dbReference>
<feature type="domain" description="BZIP" evidence="7">
    <location>
        <begin position="46"/>
        <end position="103"/>
    </location>
</feature>
<evidence type="ECO:0000256" key="3">
    <source>
        <dbReference type="ARBA" id="ARBA00023163"/>
    </source>
</evidence>
<dbReference type="PROSITE" id="PS00036">
    <property type="entry name" value="BZIP_BASIC"/>
    <property type="match status" value="1"/>
</dbReference>
<comment type="caution">
    <text evidence="8">The sequence shown here is derived from an EMBL/GenBank/DDBJ whole genome shotgun (WGS) entry which is preliminary data.</text>
</comment>
<protein>
    <submittedName>
        <fullName evidence="8">Cyclic-amp response element binding protein</fullName>
    </submittedName>
</protein>
<keyword evidence="3" id="KW-0804">Transcription</keyword>
<feature type="compositionally biased region" description="Basic residues" evidence="6">
    <location>
        <begin position="49"/>
        <end position="68"/>
    </location>
</feature>
<dbReference type="EMBL" id="JAOAOG010000233">
    <property type="protein sequence ID" value="KAJ6238241.1"/>
    <property type="molecule type" value="Genomic_DNA"/>
</dbReference>
<reference evidence="8" key="2">
    <citation type="submission" date="2022-08" db="EMBL/GenBank/DDBJ databases">
        <title>Novel sulphate-reducing endosymbionts in the free-living metamonad Anaeramoeba.</title>
        <authorList>
            <person name="Jerlstrom-Hultqvist J."/>
            <person name="Cepicka I."/>
            <person name="Gallot-Lavallee L."/>
            <person name="Salas-Leiva D."/>
            <person name="Curtis B.A."/>
            <person name="Zahonova K."/>
            <person name="Pipaliya S."/>
            <person name="Dacks J."/>
            <person name="Roger A.J."/>
        </authorList>
    </citation>
    <scope>NUCLEOTIDE SEQUENCE</scope>
    <source>
        <strain evidence="8">Busselton2</strain>
    </source>
</reference>
<dbReference type="InterPro" id="IPR004827">
    <property type="entry name" value="bZIP"/>
</dbReference>
<organism evidence="8 10">
    <name type="scientific">Anaeramoeba flamelloides</name>
    <dbReference type="NCBI Taxonomy" id="1746091"/>
    <lineage>
        <taxon>Eukaryota</taxon>
        <taxon>Metamonada</taxon>
        <taxon>Anaeramoebidae</taxon>
        <taxon>Anaeramoeba</taxon>
    </lineage>
</organism>
<dbReference type="GO" id="GO:0003700">
    <property type="term" value="F:DNA-binding transcription factor activity"/>
    <property type="evidence" value="ECO:0007669"/>
    <property type="project" value="InterPro"/>
</dbReference>
<evidence type="ECO:0000256" key="5">
    <source>
        <dbReference type="SAM" id="Coils"/>
    </source>
</evidence>
<dbReference type="InterPro" id="IPR051027">
    <property type="entry name" value="bZIP_transcription_factors"/>
</dbReference>
<keyword evidence="5" id="KW-0175">Coiled coil</keyword>
<dbReference type="Proteomes" id="UP001150062">
    <property type="component" value="Unassembled WGS sequence"/>
</dbReference>
<accession>A0AAV7Z6K8</accession>
<keyword evidence="2" id="KW-0805">Transcription regulation</keyword>
<evidence type="ECO:0000259" key="7">
    <source>
        <dbReference type="PROSITE" id="PS50217"/>
    </source>
</evidence>
<keyword evidence="11" id="KW-1185">Reference proteome</keyword>
<evidence type="ECO:0000256" key="1">
    <source>
        <dbReference type="ARBA" id="ARBA00004123"/>
    </source>
</evidence>
<dbReference type="Pfam" id="PF00170">
    <property type="entry name" value="bZIP_1"/>
    <property type="match status" value="1"/>
</dbReference>
<evidence type="ECO:0000256" key="6">
    <source>
        <dbReference type="SAM" id="MobiDB-lite"/>
    </source>
</evidence>
<feature type="coiled-coil region" evidence="5">
    <location>
        <begin position="71"/>
        <end position="105"/>
    </location>
</feature>
<evidence type="ECO:0000313" key="8">
    <source>
        <dbReference type="EMBL" id="KAJ3435947.1"/>
    </source>
</evidence>
<dbReference type="Gene3D" id="1.20.5.170">
    <property type="match status" value="1"/>
</dbReference>
<keyword evidence="4" id="KW-0539">Nucleus</keyword>
<name>A0AAV7Z6K8_9EUKA</name>